<gene>
    <name evidence="2" type="ORF">FD09_GL002129</name>
</gene>
<evidence type="ECO:0000313" key="3">
    <source>
        <dbReference type="Proteomes" id="UP000051330"/>
    </source>
</evidence>
<protein>
    <recommendedName>
        <fullName evidence="1">EfeO-type cupredoxin-like domain-containing protein</fullName>
    </recommendedName>
</protein>
<keyword evidence="3" id="KW-1185">Reference proteome</keyword>
<evidence type="ECO:0000313" key="2">
    <source>
        <dbReference type="EMBL" id="KRL13302.1"/>
    </source>
</evidence>
<dbReference type="Gene3D" id="2.60.40.420">
    <property type="entry name" value="Cupredoxins - blue copper proteins"/>
    <property type="match status" value="1"/>
</dbReference>
<organism evidence="2 3">
    <name type="scientific">Schleiferilactobacillus perolens DSM 12744</name>
    <dbReference type="NCBI Taxonomy" id="1423792"/>
    <lineage>
        <taxon>Bacteria</taxon>
        <taxon>Bacillati</taxon>
        <taxon>Bacillota</taxon>
        <taxon>Bacilli</taxon>
        <taxon>Lactobacillales</taxon>
        <taxon>Lactobacillaceae</taxon>
        <taxon>Schleiferilactobacillus</taxon>
    </lineage>
</organism>
<dbReference type="Pfam" id="PF13473">
    <property type="entry name" value="Cupredoxin_1"/>
    <property type="match status" value="1"/>
</dbReference>
<dbReference type="InterPro" id="IPR028096">
    <property type="entry name" value="EfeO_Cupredoxin"/>
</dbReference>
<dbReference type="InterPro" id="IPR008972">
    <property type="entry name" value="Cupredoxin"/>
</dbReference>
<dbReference type="EMBL" id="AZEC01000004">
    <property type="protein sequence ID" value="KRL13302.1"/>
    <property type="molecule type" value="Genomic_DNA"/>
</dbReference>
<evidence type="ECO:0000259" key="1">
    <source>
        <dbReference type="Pfam" id="PF13473"/>
    </source>
</evidence>
<reference evidence="2 3" key="1">
    <citation type="journal article" date="2015" name="Genome Announc.">
        <title>Expanding the biotechnology potential of lactobacilli through comparative genomics of 213 strains and associated genera.</title>
        <authorList>
            <person name="Sun Z."/>
            <person name="Harris H.M."/>
            <person name="McCann A."/>
            <person name="Guo C."/>
            <person name="Argimon S."/>
            <person name="Zhang W."/>
            <person name="Yang X."/>
            <person name="Jeffery I.B."/>
            <person name="Cooney J.C."/>
            <person name="Kagawa T.F."/>
            <person name="Liu W."/>
            <person name="Song Y."/>
            <person name="Salvetti E."/>
            <person name="Wrobel A."/>
            <person name="Rasinkangas P."/>
            <person name="Parkhill J."/>
            <person name="Rea M.C."/>
            <person name="O'Sullivan O."/>
            <person name="Ritari J."/>
            <person name="Douillard F.P."/>
            <person name="Paul Ross R."/>
            <person name="Yang R."/>
            <person name="Briner A.E."/>
            <person name="Felis G.E."/>
            <person name="de Vos W.M."/>
            <person name="Barrangou R."/>
            <person name="Klaenhammer T.R."/>
            <person name="Caufield P.W."/>
            <person name="Cui Y."/>
            <person name="Zhang H."/>
            <person name="O'Toole P.W."/>
        </authorList>
    </citation>
    <scope>NUCLEOTIDE SEQUENCE [LARGE SCALE GENOMIC DNA]</scope>
    <source>
        <strain evidence="2 3">DSM 12744</strain>
    </source>
</reference>
<proteinExistence type="predicted"/>
<dbReference type="STRING" id="1423792.FD09_GL002129"/>
<dbReference type="Proteomes" id="UP000051330">
    <property type="component" value="Unassembled WGS sequence"/>
</dbReference>
<accession>A0A0R1MYT6</accession>
<sequence>MIKLTVLLTAVALIGFIGWWFFGHHETAAVAAKIEKTGQDAQVLVSGGYAPETVVLKQGLPAKLTFLRKDPSTCLDHVVFPDMGINDFLPQDQAHTIDIDTTKPGEYEFACGMNMFHGKLIIK</sequence>
<dbReference type="AlphaFoldDB" id="A0A0R1MYT6"/>
<feature type="domain" description="EfeO-type cupredoxin-like" evidence="1">
    <location>
        <begin position="14"/>
        <end position="122"/>
    </location>
</feature>
<dbReference type="RefSeq" id="WP_057819180.1">
    <property type="nucleotide sequence ID" value="NZ_AZEC01000004.1"/>
</dbReference>
<dbReference type="PATRIC" id="fig|1423792.3.peg.2171"/>
<dbReference type="SUPFAM" id="SSF49503">
    <property type="entry name" value="Cupredoxins"/>
    <property type="match status" value="1"/>
</dbReference>
<dbReference type="OrthoDB" id="9800141at2"/>
<name>A0A0R1MYT6_9LACO</name>
<comment type="caution">
    <text evidence="2">The sequence shown here is derived from an EMBL/GenBank/DDBJ whole genome shotgun (WGS) entry which is preliminary data.</text>
</comment>